<proteinExistence type="predicted"/>
<dbReference type="SUPFAM" id="SSF50129">
    <property type="entry name" value="GroES-like"/>
    <property type="match status" value="1"/>
</dbReference>
<dbReference type="EMBL" id="CASHTH010000386">
    <property type="protein sequence ID" value="CAI7999892.1"/>
    <property type="molecule type" value="Genomic_DNA"/>
</dbReference>
<organism evidence="2 3">
    <name type="scientific">Geodia barretti</name>
    <name type="common">Barrett's horny sponge</name>
    <dbReference type="NCBI Taxonomy" id="519541"/>
    <lineage>
        <taxon>Eukaryota</taxon>
        <taxon>Metazoa</taxon>
        <taxon>Porifera</taxon>
        <taxon>Demospongiae</taxon>
        <taxon>Heteroscleromorpha</taxon>
        <taxon>Tetractinellida</taxon>
        <taxon>Astrophorina</taxon>
        <taxon>Geodiidae</taxon>
        <taxon>Geodia</taxon>
    </lineage>
</organism>
<accession>A0AA35W5G3</accession>
<dbReference type="GO" id="GO:0016491">
    <property type="term" value="F:oxidoreductase activity"/>
    <property type="evidence" value="ECO:0007669"/>
    <property type="project" value="InterPro"/>
</dbReference>
<evidence type="ECO:0000313" key="2">
    <source>
        <dbReference type="EMBL" id="CAI7999892.1"/>
    </source>
</evidence>
<dbReference type="InterPro" id="IPR042633">
    <property type="entry name" value="CRYZL1"/>
</dbReference>
<name>A0AA35W5G3_GEOBA</name>
<comment type="caution">
    <text evidence="2">The sequence shown here is derived from an EMBL/GenBank/DDBJ whole genome shotgun (WGS) entry which is preliminary data.</text>
</comment>
<reference evidence="2" key="1">
    <citation type="submission" date="2023-03" db="EMBL/GenBank/DDBJ databases">
        <authorList>
            <person name="Steffen K."/>
            <person name="Cardenas P."/>
        </authorList>
    </citation>
    <scope>NUCLEOTIDE SEQUENCE</scope>
</reference>
<dbReference type="AlphaFoldDB" id="A0AA35W5G3"/>
<evidence type="ECO:0000313" key="3">
    <source>
        <dbReference type="Proteomes" id="UP001174909"/>
    </source>
</evidence>
<evidence type="ECO:0000259" key="1">
    <source>
        <dbReference type="SMART" id="SM00829"/>
    </source>
</evidence>
<dbReference type="Proteomes" id="UP001174909">
    <property type="component" value="Unassembled WGS sequence"/>
</dbReference>
<feature type="domain" description="Enoyl reductase (ER)" evidence="1">
    <location>
        <begin position="25"/>
        <end position="382"/>
    </location>
</feature>
<dbReference type="InterPro" id="IPR036291">
    <property type="entry name" value="NAD(P)-bd_dom_sf"/>
</dbReference>
<dbReference type="InterPro" id="IPR013154">
    <property type="entry name" value="ADH-like_N"/>
</dbReference>
<sequence length="388" mass="41618">MKFYNTAASRMRGVYLSYVPASSEGGKRKLEARIEEHVMLPALEANDVTVQIKACGLSRIDTKTVLQVVPNVDQIPVGNEISGVITKVGDAVKMFSVGDEVTGILPLDSECPGCAEYCVLPEHFLVSKPVSLSHADCAAGLGSGLRAYTAFHTQVPVVPGNIVLITGAASADGVVMIQWCEYLGAKVIAAVNSPKEAEILQKLQPSLLRVIDLSGSQSIVDICLQETGGLGVHCVIDNGASASFYLSDFLIDSATLKQQLEQEPLRYTYETDPSPPLSPTSHQIGSLLAARGHWVSSQPDLQLDPPLSQTLYLKGASLHFMFPAVWTLSGAQLGSYLGVLEQVLKHMEDGVIKPYIYKSVGLGEVCQELVKLGSYGTGKIVMKIETRS</sequence>
<dbReference type="PANTHER" id="PTHR44461:SF1">
    <property type="entry name" value="QUINONE OXIDOREDUCTASE-LIKE PROTEIN 1"/>
    <property type="match status" value="1"/>
</dbReference>
<protein>
    <submittedName>
        <fullName evidence="2">Quinone oxidoreductase-like protein 1</fullName>
    </submittedName>
</protein>
<dbReference type="Pfam" id="PF08240">
    <property type="entry name" value="ADH_N"/>
    <property type="match status" value="1"/>
</dbReference>
<gene>
    <name evidence="2" type="ORF">GBAR_LOCUS2806</name>
</gene>
<dbReference type="Gene3D" id="3.90.180.10">
    <property type="entry name" value="Medium-chain alcohol dehydrogenases, catalytic domain"/>
    <property type="match status" value="1"/>
</dbReference>
<dbReference type="InterPro" id="IPR011032">
    <property type="entry name" value="GroES-like_sf"/>
</dbReference>
<dbReference type="InterPro" id="IPR020843">
    <property type="entry name" value="ER"/>
</dbReference>
<keyword evidence="3" id="KW-1185">Reference proteome</keyword>
<dbReference type="Gene3D" id="3.40.50.720">
    <property type="entry name" value="NAD(P)-binding Rossmann-like Domain"/>
    <property type="match status" value="1"/>
</dbReference>
<dbReference type="SUPFAM" id="SSF51735">
    <property type="entry name" value="NAD(P)-binding Rossmann-fold domains"/>
    <property type="match status" value="1"/>
</dbReference>
<dbReference type="PANTHER" id="PTHR44461">
    <property type="entry name" value="QUINONE OXIDOREDUCTASE-LIKE PROTEIN 1"/>
    <property type="match status" value="1"/>
</dbReference>
<dbReference type="CDD" id="cd05195">
    <property type="entry name" value="enoyl_red"/>
    <property type="match status" value="1"/>
</dbReference>
<dbReference type="SMART" id="SM00829">
    <property type="entry name" value="PKS_ER"/>
    <property type="match status" value="1"/>
</dbReference>